<dbReference type="AlphaFoldDB" id="A0A517YPZ3"/>
<evidence type="ECO:0000313" key="5">
    <source>
        <dbReference type="Proteomes" id="UP000317369"/>
    </source>
</evidence>
<keyword evidence="2 4" id="KW-0808">Transferase</keyword>
<dbReference type="InterPro" id="IPR051159">
    <property type="entry name" value="Hexapeptide_acetyltransf"/>
</dbReference>
<dbReference type="GO" id="GO:0005829">
    <property type="term" value="C:cytosol"/>
    <property type="evidence" value="ECO:0007669"/>
    <property type="project" value="TreeGrafter"/>
</dbReference>
<sequence>MKISVLIRTLDEERNLPSLFENIEWCKDVVVVDSGSTDRSIEISEAAGARVYHKSWEGDEGAHFTWIFNNVQFENEWVLLLDGDERVTPELYLELCAIAGQEDDQGVVAYYCGRKNLLMGKWLKYSMPPTPVMRFFKKDRIRFERTINTTPVVDGKHGYLKNLLVHHNFSKGISEWVDRHNRYSTHEAIETLKDRNTNSVHWIKLFSFDRATRGHEVKKLSYRLPFRASCKFFYMYVIRGGLLDGRAGFIYCILQYLYEWLIVLKIASLKYKANDFYGVEIEPIVVNGKANGASIDRQNHSVDEFVWRHEMENRMRSPWTFKEKVLRVVWGSVESTLFRYSFHNMYRWRNFLLRLFGAKIGKNCSIRRTVNVYIPWHLEMGDWCTIGDDVILYPLGQITIKDRVMISQMAHLCAGTHDFTRMDMPLLRPPIEVGSDTWICSDVFVGPNVKIGDGCVIGARSSVFHDLPAWQICVGNPARAMKDREYDGKR</sequence>
<dbReference type="Proteomes" id="UP000317369">
    <property type="component" value="Chromosome"/>
</dbReference>
<dbReference type="InterPro" id="IPR029044">
    <property type="entry name" value="Nucleotide-diphossugar_trans"/>
</dbReference>
<dbReference type="EMBL" id="CP036425">
    <property type="protein sequence ID" value="QDU32296.1"/>
    <property type="molecule type" value="Genomic_DNA"/>
</dbReference>
<dbReference type="PANTHER" id="PTHR23416">
    <property type="entry name" value="SIALIC ACID SYNTHASE-RELATED"/>
    <property type="match status" value="1"/>
</dbReference>
<dbReference type="RefSeq" id="WP_145073629.1">
    <property type="nucleotide sequence ID" value="NZ_CP036425.1"/>
</dbReference>
<evidence type="ECO:0000256" key="1">
    <source>
        <dbReference type="ARBA" id="ARBA00007274"/>
    </source>
</evidence>
<name>A0A517YPZ3_9BACT</name>
<feature type="domain" description="Glycosyltransferase 2-like" evidence="3">
    <location>
        <begin position="4"/>
        <end position="151"/>
    </location>
</feature>
<dbReference type="SUPFAM" id="SSF53448">
    <property type="entry name" value="Nucleotide-diphospho-sugar transferases"/>
    <property type="match status" value="1"/>
</dbReference>
<dbReference type="InterPro" id="IPR001173">
    <property type="entry name" value="Glyco_trans_2-like"/>
</dbReference>
<evidence type="ECO:0000259" key="3">
    <source>
        <dbReference type="Pfam" id="PF00535"/>
    </source>
</evidence>
<dbReference type="Pfam" id="PF00132">
    <property type="entry name" value="Hexapep"/>
    <property type="match status" value="1"/>
</dbReference>
<gene>
    <name evidence="4" type="ORF">KS4_03270</name>
</gene>
<keyword evidence="5" id="KW-1185">Reference proteome</keyword>
<dbReference type="CDD" id="cd05825">
    <property type="entry name" value="LbH_wcaF_like"/>
    <property type="match status" value="1"/>
</dbReference>
<proteinExistence type="inferred from homology"/>
<evidence type="ECO:0000256" key="2">
    <source>
        <dbReference type="ARBA" id="ARBA00022679"/>
    </source>
</evidence>
<evidence type="ECO:0000313" key="4">
    <source>
        <dbReference type="EMBL" id="QDU32296.1"/>
    </source>
</evidence>
<dbReference type="SUPFAM" id="SSF51161">
    <property type="entry name" value="Trimeric LpxA-like enzymes"/>
    <property type="match status" value="1"/>
</dbReference>
<dbReference type="PANTHER" id="PTHR23416:SF23">
    <property type="entry name" value="ACETYLTRANSFERASE C18B11.09C-RELATED"/>
    <property type="match status" value="1"/>
</dbReference>
<accession>A0A517YPZ3</accession>
<dbReference type="KEGG" id="pcor:KS4_03270"/>
<comment type="similarity">
    <text evidence="1">Belongs to the transferase hexapeptide repeat family.</text>
</comment>
<dbReference type="Pfam" id="PF00535">
    <property type="entry name" value="Glycos_transf_2"/>
    <property type="match status" value="1"/>
</dbReference>
<dbReference type="InterPro" id="IPR001451">
    <property type="entry name" value="Hexapep"/>
</dbReference>
<protein>
    <submittedName>
        <fullName evidence="4">Acetyltransferase</fullName>
        <ecNumber evidence="4">2.3.1.-</ecNumber>
    </submittedName>
</protein>
<dbReference type="GO" id="GO:0008374">
    <property type="term" value="F:O-acyltransferase activity"/>
    <property type="evidence" value="ECO:0007669"/>
    <property type="project" value="TreeGrafter"/>
</dbReference>
<dbReference type="EC" id="2.3.1.-" evidence="4"/>
<dbReference type="Gene3D" id="2.160.10.10">
    <property type="entry name" value="Hexapeptide repeat proteins"/>
    <property type="match status" value="1"/>
</dbReference>
<dbReference type="OrthoDB" id="9815923at2"/>
<dbReference type="InterPro" id="IPR011004">
    <property type="entry name" value="Trimer_LpxA-like_sf"/>
</dbReference>
<reference evidence="4 5" key="1">
    <citation type="submission" date="2019-02" db="EMBL/GenBank/DDBJ databases">
        <title>Deep-cultivation of Planctomycetes and their phenomic and genomic characterization uncovers novel biology.</title>
        <authorList>
            <person name="Wiegand S."/>
            <person name="Jogler M."/>
            <person name="Boedeker C."/>
            <person name="Pinto D."/>
            <person name="Vollmers J."/>
            <person name="Rivas-Marin E."/>
            <person name="Kohn T."/>
            <person name="Peeters S.H."/>
            <person name="Heuer A."/>
            <person name="Rast P."/>
            <person name="Oberbeckmann S."/>
            <person name="Bunk B."/>
            <person name="Jeske O."/>
            <person name="Meyerdierks A."/>
            <person name="Storesund J.E."/>
            <person name="Kallscheuer N."/>
            <person name="Luecker S."/>
            <person name="Lage O.M."/>
            <person name="Pohl T."/>
            <person name="Merkel B.J."/>
            <person name="Hornburger P."/>
            <person name="Mueller R.-W."/>
            <person name="Bruemmer F."/>
            <person name="Labrenz M."/>
            <person name="Spormann A.M."/>
            <person name="Op den Camp H."/>
            <person name="Overmann J."/>
            <person name="Amann R."/>
            <person name="Jetten M.S.M."/>
            <person name="Mascher T."/>
            <person name="Medema M.H."/>
            <person name="Devos D.P."/>
            <person name="Kaster A.-K."/>
            <person name="Ovreas L."/>
            <person name="Rohde M."/>
            <person name="Galperin M.Y."/>
            <person name="Jogler C."/>
        </authorList>
    </citation>
    <scope>NUCLEOTIDE SEQUENCE [LARGE SCALE GENOMIC DNA]</scope>
    <source>
        <strain evidence="4 5">KS4</strain>
    </source>
</reference>
<dbReference type="NCBIfam" id="NF007797">
    <property type="entry name" value="PRK10502.1"/>
    <property type="match status" value="1"/>
</dbReference>
<dbReference type="Gene3D" id="3.90.550.10">
    <property type="entry name" value="Spore Coat Polysaccharide Biosynthesis Protein SpsA, Chain A"/>
    <property type="match status" value="1"/>
</dbReference>
<organism evidence="4 5">
    <name type="scientific">Poriferisphaera corsica</name>
    <dbReference type="NCBI Taxonomy" id="2528020"/>
    <lineage>
        <taxon>Bacteria</taxon>
        <taxon>Pseudomonadati</taxon>
        <taxon>Planctomycetota</taxon>
        <taxon>Phycisphaerae</taxon>
        <taxon>Phycisphaerales</taxon>
        <taxon>Phycisphaeraceae</taxon>
        <taxon>Poriferisphaera</taxon>
    </lineage>
</organism>
<keyword evidence="4" id="KW-0012">Acyltransferase</keyword>
<dbReference type="CDD" id="cd02511">
    <property type="entry name" value="Beta4Glucosyltransferase"/>
    <property type="match status" value="1"/>
</dbReference>